<evidence type="ECO:0000256" key="4">
    <source>
        <dbReference type="HAMAP-Rule" id="MF_00320"/>
    </source>
</evidence>
<comment type="caution">
    <text evidence="6">The sequence shown here is derived from an EMBL/GenBank/DDBJ whole genome shotgun (WGS) entry which is preliminary data.</text>
</comment>
<dbReference type="InterPro" id="IPR036603">
    <property type="entry name" value="RBP11-like"/>
</dbReference>
<dbReference type="GO" id="GO:0000428">
    <property type="term" value="C:DNA-directed RNA polymerase complex"/>
    <property type="evidence" value="ECO:0007669"/>
    <property type="project" value="UniProtKB-KW"/>
</dbReference>
<dbReference type="SUPFAM" id="SSF56553">
    <property type="entry name" value="Insert subdomain of RNA polymerase alpha subunit"/>
    <property type="match status" value="1"/>
</dbReference>
<dbReference type="SUPFAM" id="SSF55257">
    <property type="entry name" value="RBP11-like subunits of RNA polymerase"/>
    <property type="match status" value="1"/>
</dbReference>
<evidence type="ECO:0000256" key="3">
    <source>
        <dbReference type="ARBA" id="ARBA00025804"/>
    </source>
</evidence>
<gene>
    <name evidence="4" type="primary">rpo3</name>
    <name evidence="4" type="synonym">rpoD</name>
    <name evidence="6" type="ORF">BXU00_03010</name>
</gene>
<dbReference type="PANTHER" id="PTHR11800:SF2">
    <property type="entry name" value="DNA-DIRECTED RNA POLYMERASE II SUBUNIT RPB3"/>
    <property type="match status" value="1"/>
</dbReference>
<name>A0A397WPX2_9ARCH</name>
<dbReference type="Gene3D" id="3.30.1360.10">
    <property type="entry name" value="RNA polymerase, RBP11-like subunit"/>
    <property type="match status" value="1"/>
</dbReference>
<dbReference type="InterPro" id="IPR011263">
    <property type="entry name" value="DNA-dir_RNA_pol_RpoA/D/Rpb3"/>
</dbReference>
<dbReference type="Pfam" id="PF01193">
    <property type="entry name" value="RNA_pol_L"/>
    <property type="match status" value="1"/>
</dbReference>
<accession>A0A397WPX2</accession>
<organism evidence="6 7">
    <name type="scientific">Candidatus Nanoclepta minutus</name>
    <dbReference type="NCBI Taxonomy" id="1940235"/>
    <lineage>
        <taxon>Archaea</taxon>
        <taxon>Nanobdellota</taxon>
        <taxon>Candidatus Nanoclepta</taxon>
    </lineage>
</organism>
<keyword evidence="4" id="KW-0548">Nucleotidyltransferase</keyword>
<comment type="similarity">
    <text evidence="3 4">Belongs to the archaeal Rpo3/eukaryotic RPB3 RNA polymerase subunit family.</text>
</comment>
<dbReference type="PANTHER" id="PTHR11800">
    <property type="entry name" value="DNA-DIRECTED RNA POLYMERASE"/>
    <property type="match status" value="1"/>
</dbReference>
<dbReference type="InterPro" id="IPR011262">
    <property type="entry name" value="DNA-dir_RNA_pol_insert"/>
</dbReference>
<dbReference type="SMART" id="SM00662">
    <property type="entry name" value="RPOLD"/>
    <property type="match status" value="1"/>
</dbReference>
<dbReference type="GO" id="GO:0046983">
    <property type="term" value="F:protein dimerization activity"/>
    <property type="evidence" value="ECO:0007669"/>
    <property type="project" value="InterPro"/>
</dbReference>
<evidence type="ECO:0000259" key="5">
    <source>
        <dbReference type="SMART" id="SM00662"/>
    </source>
</evidence>
<evidence type="ECO:0000313" key="6">
    <source>
        <dbReference type="EMBL" id="RIB35143.1"/>
    </source>
</evidence>
<dbReference type="InterPro" id="IPR022842">
    <property type="entry name" value="RNAP_Rpo3/Rpb3/RPAC1"/>
</dbReference>
<dbReference type="InterPro" id="IPR036643">
    <property type="entry name" value="RNApol_insert_sf"/>
</dbReference>
<dbReference type="GO" id="GO:0003677">
    <property type="term" value="F:DNA binding"/>
    <property type="evidence" value="ECO:0007669"/>
    <property type="project" value="UniProtKB-UniRule"/>
</dbReference>
<feature type="domain" description="DNA-directed RNA polymerase RpoA/D/Rpb3-type" evidence="5">
    <location>
        <begin position="24"/>
        <end position="254"/>
    </location>
</feature>
<dbReference type="GO" id="GO:0005737">
    <property type="term" value="C:cytoplasm"/>
    <property type="evidence" value="ECO:0007669"/>
    <property type="project" value="UniProtKB-SubCell"/>
</dbReference>
<dbReference type="GO" id="GO:0003899">
    <property type="term" value="F:DNA-directed RNA polymerase activity"/>
    <property type="evidence" value="ECO:0007669"/>
    <property type="project" value="UniProtKB-UniRule"/>
</dbReference>
<dbReference type="EMBL" id="MWMI01000005">
    <property type="protein sequence ID" value="RIB35143.1"/>
    <property type="molecule type" value="Genomic_DNA"/>
</dbReference>
<comment type="subunit">
    <text evidence="4">Part of the RNA polymerase complex.</text>
</comment>
<evidence type="ECO:0000256" key="2">
    <source>
        <dbReference type="ARBA" id="ARBA00023163"/>
    </source>
</evidence>
<comment type="function">
    <text evidence="4">DNA-dependent RNA polymerase (RNAP) catalyzes the transcription of DNA into RNA using the four ribonucleoside triphosphates as substrates.</text>
</comment>
<dbReference type="InterPro" id="IPR050518">
    <property type="entry name" value="Rpo3/RPB3_RNA_Pol_subunit"/>
</dbReference>
<keyword evidence="1 4" id="KW-0240">DNA-directed RNA polymerase</keyword>
<evidence type="ECO:0000313" key="7">
    <source>
        <dbReference type="Proteomes" id="UP000266622"/>
    </source>
</evidence>
<keyword evidence="4" id="KW-0963">Cytoplasm</keyword>
<comment type="caution">
    <text evidence="4">Lacks conserved residue(s) required for the propagation of feature annotation.</text>
</comment>
<comment type="subcellular location">
    <subcellularLocation>
        <location evidence="4">Cytoplasm</location>
    </subcellularLocation>
</comment>
<dbReference type="Gene3D" id="3.30.70.3110">
    <property type="match status" value="1"/>
</dbReference>
<dbReference type="GO" id="GO:0006351">
    <property type="term" value="P:DNA-templated transcription"/>
    <property type="evidence" value="ECO:0007669"/>
    <property type="project" value="UniProtKB-UniRule"/>
</dbReference>
<sequence length="257" mass="30191">MVDIKVIEKEGDKFAVDGNEKTYRLKLLISDVTPQFLNVLRRAIEEEVRTLAIEDVYIMENSSAMWDEMIAHRLGLVVLNTPEDLSYDQRIVLHLEKKGKGYVFASDIRSENKKVYPVYPDTIIAYLGDNHSIKIRMEAVFGKGKEHAKWKPGHVYYYRLVDLKLKEELNEEEKEKLKVLGVRLRGKNFEIAKDKVYDRTFLDAIYSVARYKIEEIPRDEFVFVIESYGHYSAERILNLAIYELKIMLKELLDFLMK</sequence>
<dbReference type="NCBIfam" id="NF001988">
    <property type="entry name" value="PRK00783.1"/>
    <property type="match status" value="1"/>
</dbReference>
<dbReference type="HAMAP" id="MF_00320">
    <property type="entry name" value="RNApol_arch_Rpo3"/>
    <property type="match status" value="1"/>
</dbReference>
<proteinExistence type="inferred from homology"/>
<comment type="catalytic activity">
    <reaction evidence="4">
        <text>RNA(n) + a ribonucleoside 5'-triphosphate = RNA(n+1) + diphosphate</text>
        <dbReference type="Rhea" id="RHEA:21248"/>
        <dbReference type="Rhea" id="RHEA-COMP:14527"/>
        <dbReference type="Rhea" id="RHEA-COMP:17342"/>
        <dbReference type="ChEBI" id="CHEBI:33019"/>
        <dbReference type="ChEBI" id="CHEBI:61557"/>
        <dbReference type="ChEBI" id="CHEBI:140395"/>
        <dbReference type="EC" id="2.7.7.6"/>
    </reaction>
</comment>
<dbReference type="Proteomes" id="UP000266622">
    <property type="component" value="Unassembled WGS sequence"/>
</dbReference>
<protein>
    <recommendedName>
        <fullName evidence="4">DNA-directed RNA polymerase subunit Rpo3</fullName>
        <ecNumber evidence="4">2.7.7.6</ecNumber>
    </recommendedName>
    <alternativeName>
        <fullName evidence="4">DNA-directed RNA polymerase subunit D</fullName>
    </alternativeName>
</protein>
<dbReference type="AlphaFoldDB" id="A0A397WPX2"/>
<keyword evidence="2 4" id="KW-0804">Transcription</keyword>
<dbReference type="EC" id="2.7.7.6" evidence="4"/>
<keyword evidence="4" id="KW-0808">Transferase</keyword>
<reference evidence="6 7" key="1">
    <citation type="journal article" date="2018" name="Syst. Appl. Microbiol.">
        <title>A new symbiotic nanoarchaeote (Candidatus Nanoclepta minutus) and its host (Zestosphaera tikiterensis gen. nov., sp. nov.) from a New Zealand hot spring.</title>
        <authorList>
            <person name="St John E."/>
            <person name="Liu Y."/>
            <person name="Podar M."/>
            <person name="Stott M.B."/>
            <person name="Meneghin J."/>
            <person name="Chen Z."/>
            <person name="Lagutin K."/>
            <person name="Mitchell K."/>
            <person name="Reysenbach A.L."/>
        </authorList>
    </citation>
    <scope>NUCLEOTIDE SEQUENCE [LARGE SCALE GENOMIC DNA]</scope>
    <source>
        <strain evidence="6">NZ3</strain>
    </source>
</reference>
<evidence type="ECO:0000256" key="1">
    <source>
        <dbReference type="ARBA" id="ARBA00022478"/>
    </source>
</evidence>
<dbReference type="Gene3D" id="2.170.120.12">
    <property type="entry name" value="DNA-directed RNA polymerase, insert domain"/>
    <property type="match status" value="1"/>
</dbReference>
<dbReference type="Pfam" id="PF01000">
    <property type="entry name" value="RNA_pol_A_bac"/>
    <property type="match status" value="1"/>
</dbReference>